<evidence type="ECO:0000313" key="2">
    <source>
        <dbReference type="Proteomes" id="UP000240912"/>
    </source>
</evidence>
<comment type="caution">
    <text evidence="1">The sequence shown here is derived from an EMBL/GenBank/DDBJ whole genome shotgun (WGS) entry which is preliminary data.</text>
</comment>
<reference evidence="1 2" key="1">
    <citation type="submission" date="2018-03" db="EMBL/GenBank/DDBJ databases">
        <authorList>
            <person name="Keele B.F."/>
        </authorList>
    </citation>
    <scope>NUCLEOTIDE SEQUENCE [LARGE SCALE GENOMIC DNA]</scope>
    <source>
        <strain evidence="1 2">YL28-9</strain>
    </source>
</reference>
<sequence>MNAFNIHVPYLHDQVTLTILPVEAGYQVIYFGKIAALLSQNDGGWQEAPLASTDLGDLPLYDPEAFPENPPLVIDRNLLLAIGREIDMYLQTASS</sequence>
<accession>A0A2T3HK76</accession>
<dbReference type="EMBL" id="PYLS01000005">
    <property type="protein sequence ID" value="PST82813.1"/>
    <property type="molecule type" value="Genomic_DNA"/>
</dbReference>
<dbReference type="OrthoDB" id="770102at2"/>
<dbReference type="AlphaFoldDB" id="A0A2T3HK76"/>
<organism evidence="1 2">
    <name type="scientific">Pedobacter yulinensis</name>
    <dbReference type="NCBI Taxonomy" id="2126353"/>
    <lineage>
        <taxon>Bacteria</taxon>
        <taxon>Pseudomonadati</taxon>
        <taxon>Bacteroidota</taxon>
        <taxon>Sphingobacteriia</taxon>
        <taxon>Sphingobacteriales</taxon>
        <taxon>Sphingobacteriaceae</taxon>
        <taxon>Pedobacter</taxon>
    </lineage>
</organism>
<dbReference type="Proteomes" id="UP000240912">
    <property type="component" value="Unassembled WGS sequence"/>
</dbReference>
<proteinExistence type="predicted"/>
<dbReference type="RefSeq" id="WP_107215074.1">
    <property type="nucleotide sequence ID" value="NZ_KZ686269.1"/>
</dbReference>
<gene>
    <name evidence="1" type="ORF">C7T94_09220</name>
</gene>
<protein>
    <submittedName>
        <fullName evidence="1">Uncharacterized protein</fullName>
    </submittedName>
</protein>
<evidence type="ECO:0000313" key="1">
    <source>
        <dbReference type="EMBL" id="PST82813.1"/>
    </source>
</evidence>
<name>A0A2T3HK76_9SPHI</name>
<keyword evidence="2" id="KW-1185">Reference proteome</keyword>